<feature type="non-terminal residue" evidence="2">
    <location>
        <position position="1"/>
    </location>
</feature>
<dbReference type="STRING" id="1802514.A2955_05410"/>
<feature type="transmembrane region" description="Helical" evidence="1">
    <location>
        <begin position="233"/>
        <end position="254"/>
    </location>
</feature>
<keyword evidence="1" id="KW-0472">Membrane</keyword>
<evidence type="ECO:0000313" key="3">
    <source>
        <dbReference type="Proteomes" id="UP000177501"/>
    </source>
</evidence>
<evidence type="ECO:0000313" key="2">
    <source>
        <dbReference type="EMBL" id="OGM57723.1"/>
    </source>
</evidence>
<feature type="transmembrane region" description="Helical" evidence="1">
    <location>
        <begin position="151"/>
        <end position="169"/>
    </location>
</feature>
<feature type="transmembrane region" description="Helical" evidence="1">
    <location>
        <begin position="119"/>
        <end position="139"/>
    </location>
</feature>
<gene>
    <name evidence="2" type="ORF">A2955_05410</name>
</gene>
<name>A0A1F8B125_9BACT</name>
<organism evidence="2 3">
    <name type="scientific">Candidatus Woesebacteria bacterium RIFCSPLOWO2_01_FULL_37_19</name>
    <dbReference type="NCBI Taxonomy" id="1802514"/>
    <lineage>
        <taxon>Bacteria</taxon>
        <taxon>Candidatus Woeseibacteriota</taxon>
    </lineage>
</organism>
<protein>
    <recommendedName>
        <fullName evidence="4">Glycosyltransferase RgtA/B/C/D-like domain-containing protein</fullName>
    </recommendedName>
</protein>
<dbReference type="AlphaFoldDB" id="A0A1F8B125"/>
<evidence type="ECO:0008006" key="4">
    <source>
        <dbReference type="Google" id="ProtNLM"/>
    </source>
</evidence>
<dbReference type="EMBL" id="MGHA01000055">
    <property type="protein sequence ID" value="OGM57723.1"/>
    <property type="molecule type" value="Genomic_DNA"/>
</dbReference>
<keyword evidence="1" id="KW-0812">Transmembrane</keyword>
<feature type="transmembrane region" description="Helical" evidence="1">
    <location>
        <begin position="371"/>
        <end position="392"/>
    </location>
</feature>
<feature type="transmembrane region" description="Helical" evidence="1">
    <location>
        <begin position="340"/>
        <end position="359"/>
    </location>
</feature>
<proteinExistence type="predicted"/>
<feature type="transmembrane region" description="Helical" evidence="1">
    <location>
        <begin position="289"/>
        <end position="307"/>
    </location>
</feature>
<evidence type="ECO:0000256" key="1">
    <source>
        <dbReference type="SAM" id="Phobius"/>
    </source>
</evidence>
<reference evidence="2 3" key="1">
    <citation type="journal article" date="2016" name="Nat. Commun.">
        <title>Thousands of microbial genomes shed light on interconnected biogeochemical processes in an aquifer system.</title>
        <authorList>
            <person name="Anantharaman K."/>
            <person name="Brown C.T."/>
            <person name="Hug L.A."/>
            <person name="Sharon I."/>
            <person name="Castelle C.J."/>
            <person name="Probst A.J."/>
            <person name="Thomas B.C."/>
            <person name="Singh A."/>
            <person name="Wilkins M.J."/>
            <person name="Karaoz U."/>
            <person name="Brodie E.L."/>
            <person name="Williams K.H."/>
            <person name="Hubbard S.S."/>
            <person name="Banfield J.F."/>
        </authorList>
    </citation>
    <scope>NUCLEOTIDE SEQUENCE [LARGE SCALE GENOMIC DNA]</scope>
</reference>
<keyword evidence="1" id="KW-1133">Transmembrane helix</keyword>
<accession>A0A1F8B125</accession>
<dbReference type="Proteomes" id="UP000177501">
    <property type="component" value="Unassembled WGS sequence"/>
</dbReference>
<sequence length="394" mass="45006">GYNYFDSPSIMLRLKIFFLIFVFSLSIFVAHILITKNAIFADAQFYWSITHSLVKDENVDFSNEFNHFGLKMAENLKGFPINFYPPGAAFFWIPGYWFAETISVFLSKTNSEGYGVIHQFAVAVNSIFLGIIGVYFMYLTLRRNFSEKISLLTSFTFFAATNLLFYIAVEPITSHAVAFFVSSFFVYLFITLPIGTLNYFFLGLLVGIAGLVRTQDLGLVLLPLIKMFSERKIRALISLTAGIILGFAPQLLFWKFFYGTIWRSPYLDYGFIFTISRLLHVLVNFQNGLFTITPLILFALIGLVLFVKRGRKIAIYSLTYFIFQLILVSSWRDYTQGGSFGIRMLITTYPLLSFGLASIVKLSTEKMGLKITLATILILSCINMLLILRYLLMY</sequence>
<feature type="transmembrane region" description="Helical" evidence="1">
    <location>
        <begin position="81"/>
        <end position="99"/>
    </location>
</feature>
<feature type="transmembrane region" description="Helical" evidence="1">
    <location>
        <begin position="314"/>
        <end position="334"/>
    </location>
</feature>
<comment type="caution">
    <text evidence="2">The sequence shown here is derived from an EMBL/GenBank/DDBJ whole genome shotgun (WGS) entry which is preliminary data.</text>
</comment>
<feature type="transmembrane region" description="Helical" evidence="1">
    <location>
        <begin position="12"/>
        <end position="34"/>
    </location>
</feature>